<keyword evidence="2" id="KW-0812">Transmembrane</keyword>
<dbReference type="Proteomes" id="UP001501490">
    <property type="component" value="Unassembled WGS sequence"/>
</dbReference>
<evidence type="ECO:0000313" key="3">
    <source>
        <dbReference type="EMBL" id="GAA3637368.1"/>
    </source>
</evidence>
<organism evidence="3 4">
    <name type="scientific">Microlunatus ginsengisoli</name>
    <dbReference type="NCBI Taxonomy" id="363863"/>
    <lineage>
        <taxon>Bacteria</taxon>
        <taxon>Bacillati</taxon>
        <taxon>Actinomycetota</taxon>
        <taxon>Actinomycetes</taxon>
        <taxon>Propionibacteriales</taxon>
        <taxon>Propionibacteriaceae</taxon>
        <taxon>Microlunatus</taxon>
    </lineage>
</organism>
<keyword evidence="2" id="KW-1133">Transmembrane helix</keyword>
<evidence type="ECO:0000256" key="1">
    <source>
        <dbReference type="SAM" id="MobiDB-lite"/>
    </source>
</evidence>
<comment type="caution">
    <text evidence="3">The sequence shown here is derived from an EMBL/GenBank/DDBJ whole genome shotgun (WGS) entry which is preliminary data.</text>
</comment>
<keyword evidence="2" id="KW-0472">Membrane</keyword>
<sequence length="189" mass="19161">MAFDRDAGSERDTGPVIPIALILLAIVILFCVAVVVSNPVAVTLSVFGLEIPLQTPAVFFTGAATMLVTIVALWLLRVGVRRERARRKELKTLKKAAKADAKATAATSTAATGSTASGSTASGSTASGSSAARPPVDSGPVVPQQSATGQAGIPPAGARQTGDGPTTTAADREALLAEVDDATRDDPPR</sequence>
<keyword evidence="4" id="KW-1185">Reference proteome</keyword>
<feature type="compositionally biased region" description="Basic and acidic residues" evidence="1">
    <location>
        <begin position="170"/>
        <end position="189"/>
    </location>
</feature>
<protein>
    <recommendedName>
        <fullName evidence="5">Lipopolysaccharide assembly protein A domain-containing protein</fullName>
    </recommendedName>
</protein>
<reference evidence="4" key="1">
    <citation type="journal article" date="2019" name="Int. J. Syst. Evol. Microbiol.">
        <title>The Global Catalogue of Microorganisms (GCM) 10K type strain sequencing project: providing services to taxonomists for standard genome sequencing and annotation.</title>
        <authorList>
            <consortium name="The Broad Institute Genomics Platform"/>
            <consortium name="The Broad Institute Genome Sequencing Center for Infectious Disease"/>
            <person name="Wu L."/>
            <person name="Ma J."/>
        </authorList>
    </citation>
    <scope>NUCLEOTIDE SEQUENCE [LARGE SCALE GENOMIC DNA]</scope>
    <source>
        <strain evidence="4">JCM 16929</strain>
    </source>
</reference>
<evidence type="ECO:0008006" key="5">
    <source>
        <dbReference type="Google" id="ProtNLM"/>
    </source>
</evidence>
<name>A0ABP7APK3_9ACTN</name>
<feature type="transmembrane region" description="Helical" evidence="2">
    <location>
        <begin position="16"/>
        <end position="37"/>
    </location>
</feature>
<evidence type="ECO:0000256" key="2">
    <source>
        <dbReference type="SAM" id="Phobius"/>
    </source>
</evidence>
<accession>A0ABP7APK3</accession>
<feature type="region of interest" description="Disordered" evidence="1">
    <location>
        <begin position="104"/>
        <end position="189"/>
    </location>
</feature>
<feature type="transmembrane region" description="Helical" evidence="2">
    <location>
        <begin position="57"/>
        <end position="80"/>
    </location>
</feature>
<evidence type="ECO:0000313" key="4">
    <source>
        <dbReference type="Proteomes" id="UP001501490"/>
    </source>
</evidence>
<proteinExistence type="predicted"/>
<dbReference type="EMBL" id="BAABAB010000044">
    <property type="protein sequence ID" value="GAA3637368.1"/>
    <property type="molecule type" value="Genomic_DNA"/>
</dbReference>
<gene>
    <name evidence="3" type="ORF">GCM10022236_44860</name>
</gene>
<feature type="compositionally biased region" description="Low complexity" evidence="1">
    <location>
        <begin position="104"/>
        <end position="132"/>
    </location>
</feature>